<feature type="domain" description="AMP-binding enzyme C-terminal" evidence="1">
    <location>
        <begin position="102"/>
        <end position="185"/>
    </location>
</feature>
<dbReference type="OrthoDB" id="10253869at2759"/>
<accession>A0A1S3HBL3</accession>
<dbReference type="SUPFAM" id="SSF56801">
    <property type="entry name" value="Acetyl-CoA synthetase-like"/>
    <property type="match status" value="1"/>
</dbReference>
<organism evidence="2 3">
    <name type="scientific">Lingula anatina</name>
    <name type="common">Brachiopod</name>
    <name type="synonym">Lingula unguis</name>
    <dbReference type="NCBI Taxonomy" id="7574"/>
    <lineage>
        <taxon>Eukaryota</taxon>
        <taxon>Metazoa</taxon>
        <taxon>Spiralia</taxon>
        <taxon>Lophotrochozoa</taxon>
        <taxon>Brachiopoda</taxon>
        <taxon>Linguliformea</taxon>
        <taxon>Lingulata</taxon>
        <taxon>Lingulida</taxon>
        <taxon>Linguloidea</taxon>
        <taxon>Lingulidae</taxon>
        <taxon>Lingula</taxon>
    </lineage>
</organism>
<dbReference type="PANTHER" id="PTHR42814">
    <property type="entry name" value="AMP-BINDING DOMAIN-CONTAINING PROTEIN"/>
    <property type="match status" value="1"/>
</dbReference>
<protein>
    <submittedName>
        <fullName evidence="3">Acyl-CoA synthetase family member 2, mitochondrial-like</fullName>
    </submittedName>
</protein>
<gene>
    <name evidence="3" type="primary">LOC106153494</name>
</gene>
<dbReference type="RefSeq" id="XP_013382911.1">
    <property type="nucleotide sequence ID" value="XM_013527457.1"/>
</dbReference>
<dbReference type="InParanoid" id="A0A1S3HBL3"/>
<dbReference type="Gene3D" id="3.30.300.30">
    <property type="match status" value="1"/>
</dbReference>
<dbReference type="STRING" id="7574.A0A1S3HBL3"/>
<dbReference type="GeneID" id="106153494"/>
<evidence type="ECO:0000259" key="1">
    <source>
        <dbReference type="Pfam" id="PF13193"/>
    </source>
</evidence>
<dbReference type="Proteomes" id="UP000085678">
    <property type="component" value="Unplaced"/>
</dbReference>
<dbReference type="InterPro" id="IPR025110">
    <property type="entry name" value="AMP-bd_C"/>
</dbReference>
<name>A0A1S3HBL3_LINAN</name>
<evidence type="ECO:0000313" key="3">
    <source>
        <dbReference type="RefSeq" id="XP_013382911.1"/>
    </source>
</evidence>
<reference evidence="3" key="1">
    <citation type="submission" date="2025-08" db="UniProtKB">
        <authorList>
            <consortium name="RefSeq"/>
        </authorList>
    </citation>
    <scope>IDENTIFICATION</scope>
    <source>
        <tissue evidence="3">Gonads</tissue>
    </source>
</reference>
<dbReference type="PANTHER" id="PTHR42814:SF3">
    <property type="entry name" value="BETA-N-ACETYLHEXOSAMINIDASE"/>
    <property type="match status" value="1"/>
</dbReference>
<dbReference type="Pfam" id="PF13193">
    <property type="entry name" value="AMP-binding_C"/>
    <property type="match status" value="1"/>
</dbReference>
<dbReference type="InterPro" id="IPR045851">
    <property type="entry name" value="AMP-bd_C_sf"/>
</dbReference>
<dbReference type="KEGG" id="lak:106153494"/>
<proteinExistence type="predicted"/>
<dbReference type="Gene3D" id="3.40.50.12780">
    <property type="entry name" value="N-terminal domain of ligase-like"/>
    <property type="match status" value="1"/>
</dbReference>
<dbReference type="InterPro" id="IPR042099">
    <property type="entry name" value="ANL_N_sf"/>
</dbReference>
<keyword evidence="2" id="KW-1185">Reference proteome</keyword>
<sequence>MVEDIDHVGFNCLEMAPNTEAKVVDSDGRIVKKNTVGELLVRGLQAFDRYLNNEESTMAAVTPQHWLKTGDLVTMNDDSSIRFVGRMSDAIRRAAVLIYPVEVEVVISKHPEVDQVVVVGVPDERFTQELCACVILTYSPGSSKERLGTIKAWTSDQFPPGPDGLFLAPKYFLSFQDFPKTYNGKTSRRDISKIAAEKFRY</sequence>
<dbReference type="AlphaFoldDB" id="A0A1S3HBL3"/>
<evidence type="ECO:0000313" key="2">
    <source>
        <dbReference type="Proteomes" id="UP000085678"/>
    </source>
</evidence>